<evidence type="ECO:0000313" key="7">
    <source>
        <dbReference type="EMBL" id="MDX5984948.1"/>
    </source>
</evidence>
<accession>A0ABU4PL75</accession>
<feature type="transmembrane region" description="Helical" evidence="6">
    <location>
        <begin position="194"/>
        <end position="215"/>
    </location>
</feature>
<dbReference type="Pfam" id="PF01226">
    <property type="entry name" value="Form_Nir_trans"/>
    <property type="match status" value="1"/>
</dbReference>
<evidence type="ECO:0000256" key="5">
    <source>
        <dbReference type="SAM" id="MobiDB-lite"/>
    </source>
</evidence>
<comment type="subcellular location">
    <subcellularLocation>
        <location evidence="1">Membrane</location>
        <topology evidence="1">Multi-pass membrane protein</topology>
    </subcellularLocation>
</comment>
<dbReference type="Gene3D" id="1.20.1080.10">
    <property type="entry name" value="Glycerol uptake facilitator protein"/>
    <property type="match status" value="1"/>
</dbReference>
<organism evidence="7 8">
    <name type="scientific">Sphingomonas echinoides</name>
    <dbReference type="NCBI Taxonomy" id="59803"/>
    <lineage>
        <taxon>Bacteria</taxon>
        <taxon>Pseudomonadati</taxon>
        <taxon>Pseudomonadota</taxon>
        <taxon>Alphaproteobacteria</taxon>
        <taxon>Sphingomonadales</taxon>
        <taxon>Sphingomonadaceae</taxon>
        <taxon>Sphingomonas</taxon>
    </lineage>
</organism>
<evidence type="ECO:0000256" key="4">
    <source>
        <dbReference type="ARBA" id="ARBA00023136"/>
    </source>
</evidence>
<keyword evidence="3 6" id="KW-1133">Transmembrane helix</keyword>
<sequence>MASSKNTPKSDDDLGAADATDLHRTVREEGETAVKRPAAALLWSGLAAGIAINASLLFEGALYAHLPDAPWRPAVVSLGYPIGFLIVVLGRMQLFTESTITAMLPLATKPSLAALGLTLRLWGLVILANLAGTALVASAMAGGLIGDDALRTAMIAVATKVTTLGAGATFVNAVPAGFFIAILAWTLPSARAQSFLIISAITYLVALAGFSHSIVGSSEVFLLIFSGKASALALISSSLIPAILGNLLGGAGIFALLAHAQVRSDAEAK</sequence>
<feature type="transmembrane region" description="Helical" evidence="6">
    <location>
        <begin position="78"/>
        <end position="100"/>
    </location>
</feature>
<evidence type="ECO:0000256" key="6">
    <source>
        <dbReference type="SAM" id="Phobius"/>
    </source>
</evidence>
<dbReference type="PANTHER" id="PTHR30520">
    <property type="entry name" value="FORMATE TRANSPORTER-RELATED"/>
    <property type="match status" value="1"/>
</dbReference>
<comment type="caution">
    <text evidence="7">The sequence shown here is derived from an EMBL/GenBank/DDBJ whole genome shotgun (WGS) entry which is preliminary data.</text>
</comment>
<keyword evidence="2 6" id="KW-0812">Transmembrane</keyword>
<gene>
    <name evidence="7" type="ORF">SIL82_11805</name>
</gene>
<dbReference type="InterPro" id="IPR000292">
    <property type="entry name" value="For/NO2_transpt"/>
</dbReference>
<feature type="transmembrane region" description="Helical" evidence="6">
    <location>
        <begin position="40"/>
        <end position="58"/>
    </location>
</feature>
<reference evidence="7 8" key="1">
    <citation type="submission" date="2023-11" db="EMBL/GenBank/DDBJ databases">
        <title>MicrobeMod: A computational toolkit for identifying prokaryotic methylation and restriction-modification with nanopore sequencing.</title>
        <authorList>
            <person name="Crits-Christoph A."/>
            <person name="Kang S.C."/>
            <person name="Lee H."/>
            <person name="Ostrov N."/>
        </authorList>
    </citation>
    <scope>NUCLEOTIDE SEQUENCE [LARGE SCALE GENOMIC DNA]</scope>
    <source>
        <strain evidence="7 8">ATCC 14820</strain>
    </source>
</reference>
<dbReference type="Proteomes" id="UP001279660">
    <property type="component" value="Unassembled WGS sequence"/>
</dbReference>
<dbReference type="InterPro" id="IPR023271">
    <property type="entry name" value="Aquaporin-like"/>
</dbReference>
<protein>
    <submittedName>
        <fullName evidence="7">Formate/nitrite transporter family protein</fullName>
    </submittedName>
</protein>
<proteinExistence type="predicted"/>
<evidence type="ECO:0000256" key="3">
    <source>
        <dbReference type="ARBA" id="ARBA00022989"/>
    </source>
</evidence>
<feature type="transmembrane region" description="Helical" evidence="6">
    <location>
        <begin position="165"/>
        <end position="187"/>
    </location>
</feature>
<dbReference type="RefSeq" id="WP_010402675.1">
    <property type="nucleotide sequence ID" value="NZ_JAWXXV010000001.1"/>
</dbReference>
<keyword evidence="8" id="KW-1185">Reference proteome</keyword>
<evidence type="ECO:0000256" key="1">
    <source>
        <dbReference type="ARBA" id="ARBA00004141"/>
    </source>
</evidence>
<feature type="transmembrane region" description="Helical" evidence="6">
    <location>
        <begin position="121"/>
        <end position="145"/>
    </location>
</feature>
<name>A0ABU4PL75_9SPHN</name>
<feature type="region of interest" description="Disordered" evidence="5">
    <location>
        <begin position="1"/>
        <end position="20"/>
    </location>
</feature>
<feature type="transmembrane region" description="Helical" evidence="6">
    <location>
        <begin position="235"/>
        <end position="257"/>
    </location>
</feature>
<evidence type="ECO:0000256" key="2">
    <source>
        <dbReference type="ARBA" id="ARBA00022692"/>
    </source>
</evidence>
<dbReference type="EMBL" id="JAWXXV010000001">
    <property type="protein sequence ID" value="MDX5984948.1"/>
    <property type="molecule type" value="Genomic_DNA"/>
</dbReference>
<evidence type="ECO:0000313" key="8">
    <source>
        <dbReference type="Proteomes" id="UP001279660"/>
    </source>
</evidence>
<keyword evidence="4 6" id="KW-0472">Membrane</keyword>
<dbReference type="PANTHER" id="PTHR30520:SF2">
    <property type="entry name" value="INNER MEMBRANE PROTEIN YFDC"/>
    <property type="match status" value="1"/>
</dbReference>